<feature type="non-terminal residue" evidence="1">
    <location>
        <position position="209"/>
    </location>
</feature>
<organism evidence="1 2">
    <name type="scientific">Coniosporium uncinatum</name>
    <dbReference type="NCBI Taxonomy" id="93489"/>
    <lineage>
        <taxon>Eukaryota</taxon>
        <taxon>Fungi</taxon>
        <taxon>Dikarya</taxon>
        <taxon>Ascomycota</taxon>
        <taxon>Pezizomycotina</taxon>
        <taxon>Dothideomycetes</taxon>
        <taxon>Dothideomycetes incertae sedis</taxon>
        <taxon>Coniosporium</taxon>
    </lineage>
</organism>
<evidence type="ECO:0000313" key="2">
    <source>
        <dbReference type="Proteomes" id="UP001186974"/>
    </source>
</evidence>
<evidence type="ECO:0000313" key="1">
    <source>
        <dbReference type="EMBL" id="KAK3077883.1"/>
    </source>
</evidence>
<keyword evidence="2" id="KW-1185">Reference proteome</keyword>
<accession>A0ACC3DMS2</accession>
<sequence length="209" mass="23248">MAQHETTPIPFSEPPWLNGLPSPYYNDSHKRWQKACRAFVSKNLHAQAFEWDTAETLPEHVFQTFAKANMLIPSLPAPLPVEWLKKLGMTDILGAVKVEEWDYIHTAIYCDEMARNGLSGPSGSLTTGISFGVPPILKFGNKQLQERFLPELLKGEKRTCIAITEPGAGSDVANISTEAVKSEDGKHYIVNGTKKWITNGIWADYSTMA</sequence>
<dbReference type="EMBL" id="JAWDJW010002407">
    <property type="protein sequence ID" value="KAK3077883.1"/>
    <property type="molecule type" value="Genomic_DNA"/>
</dbReference>
<gene>
    <name evidence="1" type="ORF">LTS18_009012</name>
</gene>
<protein>
    <submittedName>
        <fullName evidence="1">Uncharacterized protein</fullName>
    </submittedName>
</protein>
<reference evidence="1" key="1">
    <citation type="submission" date="2024-09" db="EMBL/GenBank/DDBJ databases">
        <title>Black Yeasts Isolated from many extreme environments.</title>
        <authorList>
            <person name="Coleine C."/>
            <person name="Stajich J.E."/>
            <person name="Selbmann L."/>
        </authorList>
    </citation>
    <scope>NUCLEOTIDE SEQUENCE</scope>
    <source>
        <strain evidence="1">CCFEE 5737</strain>
    </source>
</reference>
<dbReference type="Proteomes" id="UP001186974">
    <property type="component" value="Unassembled WGS sequence"/>
</dbReference>
<name>A0ACC3DMS2_9PEZI</name>
<proteinExistence type="predicted"/>
<comment type="caution">
    <text evidence="1">The sequence shown here is derived from an EMBL/GenBank/DDBJ whole genome shotgun (WGS) entry which is preliminary data.</text>
</comment>